<accession>A0A194XX73</accession>
<dbReference type="KEGG" id="psco:LY89DRAFT_572704"/>
<dbReference type="RefSeq" id="XP_018079049.1">
    <property type="nucleotide sequence ID" value="XM_018208654.1"/>
</dbReference>
<sequence length="182" mass="20417">QMAPNNTTSNSPLLDLPLELQYEIISHLPADFPGKFNLRRTCRFFYNLVPKPTHPELLVIERQPYCKIRNLLACKLCLRLRQRSNFGDLMLHQYPAWGKTCPEDRFCVDCGVKKVDHWPPRYTKGSVVKVMGKTHVVCLKCGKIGVCASTCKPTVKGHCVGCFTFGNVSTAIVSISSQFANG</sequence>
<dbReference type="InParanoid" id="A0A194XX73"/>
<evidence type="ECO:0000313" key="3">
    <source>
        <dbReference type="Proteomes" id="UP000070700"/>
    </source>
</evidence>
<dbReference type="EMBL" id="KQ947404">
    <property type="protein sequence ID" value="KUJ24694.1"/>
    <property type="molecule type" value="Genomic_DNA"/>
</dbReference>
<gene>
    <name evidence="2" type="ORF">LY89DRAFT_572704</name>
</gene>
<dbReference type="SUPFAM" id="SSF81383">
    <property type="entry name" value="F-box domain"/>
    <property type="match status" value="1"/>
</dbReference>
<dbReference type="Proteomes" id="UP000070700">
    <property type="component" value="Unassembled WGS sequence"/>
</dbReference>
<evidence type="ECO:0000313" key="2">
    <source>
        <dbReference type="EMBL" id="KUJ24694.1"/>
    </source>
</evidence>
<reference evidence="2 3" key="1">
    <citation type="submission" date="2015-10" db="EMBL/GenBank/DDBJ databases">
        <title>Full genome of DAOMC 229536 Phialocephala scopiformis, a fungal endophyte of spruce producing the potent anti-insectan compound rugulosin.</title>
        <authorList>
            <consortium name="DOE Joint Genome Institute"/>
            <person name="Walker A.K."/>
            <person name="Frasz S.L."/>
            <person name="Seifert K.A."/>
            <person name="Miller J.D."/>
            <person name="Mondo S.J."/>
            <person name="Labutti K."/>
            <person name="Lipzen A."/>
            <person name="Dockter R."/>
            <person name="Kennedy M."/>
            <person name="Grigoriev I.V."/>
            <person name="Spatafora J.W."/>
        </authorList>
    </citation>
    <scope>NUCLEOTIDE SEQUENCE [LARGE SCALE GENOMIC DNA]</scope>
    <source>
        <strain evidence="2 3">CBS 120377</strain>
    </source>
</reference>
<name>A0A194XX73_MOLSC</name>
<dbReference type="GeneID" id="28818380"/>
<feature type="non-terminal residue" evidence="2">
    <location>
        <position position="1"/>
    </location>
</feature>
<dbReference type="Pfam" id="PF00646">
    <property type="entry name" value="F-box"/>
    <property type="match status" value="1"/>
</dbReference>
<dbReference type="InterPro" id="IPR036047">
    <property type="entry name" value="F-box-like_dom_sf"/>
</dbReference>
<dbReference type="OrthoDB" id="5281164at2759"/>
<feature type="domain" description="F-box" evidence="1">
    <location>
        <begin position="13"/>
        <end position="50"/>
    </location>
</feature>
<organism evidence="2 3">
    <name type="scientific">Mollisia scopiformis</name>
    <name type="common">Conifer needle endophyte fungus</name>
    <name type="synonym">Phialocephala scopiformis</name>
    <dbReference type="NCBI Taxonomy" id="149040"/>
    <lineage>
        <taxon>Eukaryota</taxon>
        <taxon>Fungi</taxon>
        <taxon>Dikarya</taxon>
        <taxon>Ascomycota</taxon>
        <taxon>Pezizomycotina</taxon>
        <taxon>Leotiomycetes</taxon>
        <taxon>Helotiales</taxon>
        <taxon>Mollisiaceae</taxon>
        <taxon>Mollisia</taxon>
    </lineage>
</organism>
<evidence type="ECO:0000259" key="1">
    <source>
        <dbReference type="Pfam" id="PF00646"/>
    </source>
</evidence>
<keyword evidence="3" id="KW-1185">Reference proteome</keyword>
<proteinExistence type="predicted"/>
<dbReference type="AlphaFoldDB" id="A0A194XX73"/>
<dbReference type="InterPro" id="IPR001810">
    <property type="entry name" value="F-box_dom"/>
</dbReference>
<protein>
    <recommendedName>
        <fullName evidence="1">F-box domain-containing protein</fullName>
    </recommendedName>
</protein>